<evidence type="ECO:0000256" key="3">
    <source>
        <dbReference type="ARBA" id="ARBA00037096"/>
    </source>
</evidence>
<comment type="similarity">
    <text evidence="1 4">Belongs to the short-chain dehydrogenases/reductases (SDR) family.</text>
</comment>
<dbReference type="InterPro" id="IPR020904">
    <property type="entry name" value="Sc_DH/Rdtase_CS"/>
</dbReference>
<dbReference type="InterPro" id="IPR057326">
    <property type="entry name" value="KR_dom"/>
</dbReference>
<evidence type="ECO:0000256" key="4">
    <source>
        <dbReference type="RuleBase" id="RU000363"/>
    </source>
</evidence>
<evidence type="ECO:0000256" key="2">
    <source>
        <dbReference type="ARBA" id="ARBA00023002"/>
    </source>
</evidence>
<accession>A0A7R9AIQ4</accession>
<feature type="domain" description="Ketoreductase" evidence="5">
    <location>
        <begin position="155"/>
        <end position="339"/>
    </location>
</feature>
<gene>
    <name evidence="6" type="ORF">DSTB1V02_LOCUS14237</name>
</gene>
<organism evidence="6">
    <name type="scientific">Darwinula stevensoni</name>
    <dbReference type="NCBI Taxonomy" id="69355"/>
    <lineage>
        <taxon>Eukaryota</taxon>
        <taxon>Metazoa</taxon>
        <taxon>Ecdysozoa</taxon>
        <taxon>Arthropoda</taxon>
        <taxon>Crustacea</taxon>
        <taxon>Oligostraca</taxon>
        <taxon>Ostracoda</taxon>
        <taxon>Podocopa</taxon>
        <taxon>Podocopida</taxon>
        <taxon>Darwinulocopina</taxon>
        <taxon>Darwinuloidea</taxon>
        <taxon>Darwinulidae</taxon>
        <taxon>Darwinula</taxon>
    </lineage>
</organism>
<dbReference type="PRINTS" id="PR00080">
    <property type="entry name" value="SDRFAMILY"/>
</dbReference>
<dbReference type="InterPro" id="IPR036291">
    <property type="entry name" value="NAD(P)-bd_dom_sf"/>
</dbReference>
<feature type="non-terminal residue" evidence="6">
    <location>
        <position position="1"/>
    </location>
</feature>
<dbReference type="AlphaFoldDB" id="A0A7R9AIQ4"/>
<dbReference type="EMBL" id="CAJPEV010009983">
    <property type="protein sequence ID" value="CAG0905861.1"/>
    <property type="molecule type" value="Genomic_DNA"/>
</dbReference>
<dbReference type="Gene3D" id="3.40.50.720">
    <property type="entry name" value="NAD(P)-binding Rossmann-like Domain"/>
    <property type="match status" value="2"/>
</dbReference>
<dbReference type="PRINTS" id="PR00081">
    <property type="entry name" value="GDHRDH"/>
</dbReference>
<sequence>LKKRPWAAICNISSLFGLIAPVGNAAYAVAKFGLRGFNEVLRQELMPTNVKVISVHPGGIKTNIALNAEAASNYTEQQRVKLATEFGKALVTTPEKAASIIIEGIKEGRPKVIVGMDAKVIDFFARLAPVTTLTVLGKFGNYAWAPQVKTSLQGKVFAITGAGNGLGRALALQLAAKGCQLALMDRDADGLLATHQMIVAQQPNAVVLTDAFDMTDESSQQLWLQNILQKFGFVDALINNAGIGLFGQFDDVSRAQFDKVIAINLMAPINLTRIFLPELKKRPWALVCNISSLYGLIPPFAQSAYAVSKFGLRGFTEVLRQELMPTKVRVCCVHPGGVKTAIAGKAEFASKVAKQDMQQMVRESDKMLLSTPESAAKEIIAGIERQNPRIIVGLDAKAMDFLSRLLPVTMLTL</sequence>
<dbReference type="Pfam" id="PF00106">
    <property type="entry name" value="adh_short"/>
    <property type="match status" value="2"/>
</dbReference>
<dbReference type="GO" id="GO:0016020">
    <property type="term" value="C:membrane"/>
    <property type="evidence" value="ECO:0007669"/>
    <property type="project" value="TreeGrafter"/>
</dbReference>
<reference evidence="6" key="1">
    <citation type="submission" date="2020-11" db="EMBL/GenBank/DDBJ databases">
        <authorList>
            <person name="Tran Van P."/>
        </authorList>
    </citation>
    <scope>NUCLEOTIDE SEQUENCE</scope>
</reference>
<dbReference type="EMBL" id="LR909501">
    <property type="protein sequence ID" value="CAD7254491.1"/>
    <property type="molecule type" value="Genomic_DNA"/>
</dbReference>
<evidence type="ECO:0000259" key="5">
    <source>
        <dbReference type="SMART" id="SM00822"/>
    </source>
</evidence>
<evidence type="ECO:0000313" key="7">
    <source>
        <dbReference type="Proteomes" id="UP000677054"/>
    </source>
</evidence>
<dbReference type="SMART" id="SM00822">
    <property type="entry name" value="PKS_KR"/>
    <property type="match status" value="1"/>
</dbReference>
<evidence type="ECO:0000313" key="6">
    <source>
        <dbReference type="EMBL" id="CAD7254491.1"/>
    </source>
</evidence>
<feature type="non-terminal residue" evidence="6">
    <location>
        <position position="413"/>
    </location>
</feature>
<proteinExistence type="inferred from homology"/>
<dbReference type="PANTHER" id="PTHR44196">
    <property type="entry name" value="DEHYDROGENASE/REDUCTASE SDR FAMILY MEMBER 7B"/>
    <property type="match status" value="1"/>
</dbReference>
<dbReference type="GO" id="GO:0016491">
    <property type="term" value="F:oxidoreductase activity"/>
    <property type="evidence" value="ECO:0007669"/>
    <property type="project" value="UniProtKB-KW"/>
</dbReference>
<dbReference type="Proteomes" id="UP000677054">
    <property type="component" value="Unassembled WGS sequence"/>
</dbReference>
<dbReference type="GO" id="GO:0006629">
    <property type="term" value="P:lipid metabolic process"/>
    <property type="evidence" value="ECO:0007669"/>
    <property type="project" value="UniProtKB-ARBA"/>
</dbReference>
<dbReference type="PROSITE" id="PS00061">
    <property type="entry name" value="ADH_SHORT"/>
    <property type="match status" value="2"/>
</dbReference>
<name>A0A7R9AIQ4_9CRUS</name>
<keyword evidence="2" id="KW-0560">Oxidoreductase</keyword>
<protein>
    <recommendedName>
        <fullName evidence="5">Ketoreductase domain-containing protein</fullName>
    </recommendedName>
</protein>
<evidence type="ECO:0000256" key="1">
    <source>
        <dbReference type="ARBA" id="ARBA00006484"/>
    </source>
</evidence>
<keyword evidence="7" id="KW-1185">Reference proteome</keyword>
<dbReference type="FunFam" id="3.40.50.720:FF:000084">
    <property type="entry name" value="Short-chain dehydrogenase reductase"/>
    <property type="match status" value="1"/>
</dbReference>
<dbReference type="OrthoDB" id="1933717at2759"/>
<dbReference type="InterPro" id="IPR002347">
    <property type="entry name" value="SDR_fam"/>
</dbReference>
<comment type="function">
    <text evidence="3">Putative oxidoreductase.</text>
</comment>
<dbReference type="PANTHER" id="PTHR44196:SF1">
    <property type="entry name" value="DEHYDROGENASE_REDUCTASE SDR FAMILY MEMBER 7B"/>
    <property type="match status" value="1"/>
</dbReference>
<dbReference type="SUPFAM" id="SSF51735">
    <property type="entry name" value="NAD(P)-binding Rossmann-fold domains"/>
    <property type="match status" value="2"/>
</dbReference>